<dbReference type="STRING" id="1121922.GCA_000428905_01508"/>
<dbReference type="Pfam" id="PF08722">
    <property type="entry name" value="Tn7_TnsA-like_N"/>
    <property type="match status" value="1"/>
</dbReference>
<name>K6ZG05_9ALTE</name>
<accession>K6ZG05</accession>
<dbReference type="EMBL" id="BAEQ01000016">
    <property type="protein sequence ID" value="GAC27863.1"/>
    <property type="molecule type" value="Genomic_DNA"/>
</dbReference>
<reference evidence="3" key="1">
    <citation type="journal article" date="2014" name="Environ. Microbiol.">
        <title>Comparative genomics of the marine bacterial genus Glaciecola reveals the high degree of genomic diversity and genomic characteristic for cold adaptation.</title>
        <authorList>
            <person name="Qin Q.L."/>
            <person name="Xie B.B."/>
            <person name="Yu Y."/>
            <person name="Shu Y.L."/>
            <person name="Rong J.C."/>
            <person name="Zhang Y.J."/>
            <person name="Zhao D.L."/>
            <person name="Chen X.L."/>
            <person name="Zhang X.Y."/>
            <person name="Chen B."/>
            <person name="Zhou B.C."/>
            <person name="Zhang Y.Z."/>
        </authorList>
    </citation>
    <scope>NUCLEOTIDE SEQUENCE [LARGE SCALE GENOMIC DNA]</scope>
    <source>
        <strain evidence="3">ACAM 615</strain>
    </source>
</reference>
<keyword evidence="3" id="KW-1185">Reference proteome</keyword>
<dbReference type="RefSeq" id="WP_006009659.1">
    <property type="nucleotide sequence ID" value="NZ_BAEQ01000016.1"/>
</dbReference>
<dbReference type="OrthoDB" id="881413at2"/>
<dbReference type="AlphaFoldDB" id="K6ZG05"/>
<evidence type="ECO:0000313" key="2">
    <source>
        <dbReference type="EMBL" id="GAC27863.1"/>
    </source>
</evidence>
<evidence type="ECO:0000313" key="3">
    <source>
        <dbReference type="Proteomes" id="UP000006251"/>
    </source>
</evidence>
<sequence>MNNVYVKNHNRKKLARFSGFTESSVMKVLGQEKAIWTESNLEASAFLYLNYKENILKMESQPLSIVNYHPNDGRAYTPDGAMHHIDKNGQKVVTYFEVKPWGKYQEQQLKYKCVERAFNRHGYEFEVFTDKDIPSKQVIFNLEQLKRSAIHVDPMSHELNVAIKLLPQTISYSDAISVLEALCIQAHSLHYLIYRQYLLCDLTMTVNRSTVLTKNIV</sequence>
<feature type="domain" description="TnsA endonuclease N-terminal" evidence="1">
    <location>
        <begin position="53"/>
        <end position="130"/>
    </location>
</feature>
<proteinExistence type="predicted"/>
<organism evidence="2 3">
    <name type="scientific">Brumicola pallidula DSM 14239 = ACAM 615</name>
    <dbReference type="NCBI Taxonomy" id="1121922"/>
    <lineage>
        <taxon>Bacteria</taxon>
        <taxon>Pseudomonadati</taxon>
        <taxon>Pseudomonadota</taxon>
        <taxon>Gammaproteobacteria</taxon>
        <taxon>Alteromonadales</taxon>
        <taxon>Alteromonadaceae</taxon>
        <taxon>Brumicola</taxon>
    </lineage>
</organism>
<dbReference type="InterPro" id="IPR014833">
    <property type="entry name" value="TnsA_N"/>
</dbReference>
<comment type="caution">
    <text evidence="2">The sequence shown here is derived from an EMBL/GenBank/DDBJ whole genome shotgun (WGS) entry which is preliminary data.</text>
</comment>
<dbReference type="Proteomes" id="UP000006251">
    <property type="component" value="Unassembled WGS sequence"/>
</dbReference>
<evidence type="ECO:0000259" key="1">
    <source>
        <dbReference type="Pfam" id="PF08722"/>
    </source>
</evidence>
<gene>
    <name evidence="2" type="ORF">GPAL_0984</name>
</gene>
<protein>
    <recommendedName>
        <fullName evidence="1">TnsA endonuclease N-terminal domain-containing protein</fullName>
    </recommendedName>
</protein>